<gene>
    <name evidence="1" type="ORF">CRHIZ90672A_00008467</name>
</gene>
<organism evidence="1 2">
    <name type="scientific">Clonostachys rhizophaga</name>
    <dbReference type="NCBI Taxonomy" id="160324"/>
    <lineage>
        <taxon>Eukaryota</taxon>
        <taxon>Fungi</taxon>
        <taxon>Dikarya</taxon>
        <taxon>Ascomycota</taxon>
        <taxon>Pezizomycotina</taxon>
        <taxon>Sordariomycetes</taxon>
        <taxon>Hypocreomycetidae</taxon>
        <taxon>Hypocreales</taxon>
        <taxon>Bionectriaceae</taxon>
        <taxon>Clonostachys</taxon>
    </lineage>
</organism>
<dbReference type="OrthoDB" id="426293at2759"/>
<dbReference type="EMBL" id="CABFNQ020000715">
    <property type="protein sequence ID" value="CAH0025766.1"/>
    <property type="molecule type" value="Genomic_DNA"/>
</dbReference>
<reference evidence="1" key="1">
    <citation type="submission" date="2021-10" db="EMBL/GenBank/DDBJ databases">
        <authorList>
            <person name="Piombo E."/>
        </authorList>
    </citation>
    <scope>NUCLEOTIDE SEQUENCE</scope>
</reference>
<name>A0A9N9YPB6_9HYPO</name>
<comment type="caution">
    <text evidence="1">The sequence shown here is derived from an EMBL/GenBank/DDBJ whole genome shotgun (WGS) entry which is preliminary data.</text>
</comment>
<dbReference type="Proteomes" id="UP000696573">
    <property type="component" value="Unassembled WGS sequence"/>
</dbReference>
<protein>
    <submittedName>
        <fullName evidence="1">Uncharacterized protein</fullName>
    </submittedName>
</protein>
<keyword evidence="2" id="KW-1185">Reference proteome</keyword>
<sequence>MGAIRVNWEEGHVPYSHSPLVGLSYSRCALIASLGLQPAQWDKIQDSLGDLFSAPPDARIALAFEKNELRFKHAEKRLDAYLKAVKVLLGSLGKSGSFFIRDYNGVGAVAEYCYTSKLDKTDINTNRIFWRASTAALKKEKGGFIVPPTYVSFNELHKAQLLHGKEEFEDPDWESIGCRTIHSQRQWCRFICIQGLSNAAPADGEAPDWTLLVYDNKKRPRLPGGREALISRMFKYHLYCRQPKVSGNPFEFSWRAFHITWTRLLEISQQFNSSWKMGPLYSNKNYFIQQQALTVAYFPTFTGIGMDDPRSYKSNGPRGDPSTSFWTILLLAPQSKDNWDEITYGAGSIFRVIVRGLKKAADDWDELRSELGKTIDFESPIWDPEAHDGLLSDDEAFSRSRLYFWVVDALGMFHRQIEDAMTECSASELPEQTCWELLTTKYIRLFKREKTR</sequence>
<accession>A0A9N9YPB6</accession>
<evidence type="ECO:0000313" key="1">
    <source>
        <dbReference type="EMBL" id="CAH0025766.1"/>
    </source>
</evidence>
<evidence type="ECO:0000313" key="2">
    <source>
        <dbReference type="Proteomes" id="UP000696573"/>
    </source>
</evidence>
<proteinExistence type="predicted"/>
<dbReference type="AlphaFoldDB" id="A0A9N9YPB6"/>